<proteinExistence type="predicted"/>
<dbReference type="InterPro" id="IPR040415">
    <property type="entry name" value="SETD9"/>
</dbReference>
<accession>A0A811PQU6</accession>
<evidence type="ECO:0000313" key="2">
    <source>
        <dbReference type="EMBL" id="CAD6250164.1"/>
    </source>
</evidence>
<sequence>MASLFNKFQEAIRTIAKSPMFARDPRHLQFEADVNRLFLYTSYSRLGENAEEKDAEEIIDLASKASVADQQKQVQENVHYQLKHMCQSMDNILCHDTTNDPSKEPSEAHNHSRRSGLSFAVGGAASSNKQSAVIPATRPLTRAELSKKFRDHFGYTLDIGPSGIPHKDAGQEKNMRVYIPNITFGGEETIKMKRFGSFYFKSGGSDNQAGDSLVLKTLVLVSTMSICDEELFLNYRYSNSKRRPEWYSPVDEEEDKRRWS</sequence>
<reference evidence="2" key="1">
    <citation type="submission" date="2020-10" db="EMBL/GenBank/DDBJ databases">
        <authorList>
            <person name="Han B."/>
            <person name="Lu T."/>
            <person name="Zhao Q."/>
            <person name="Huang X."/>
            <person name="Zhao Y."/>
        </authorList>
    </citation>
    <scope>NUCLEOTIDE SEQUENCE</scope>
</reference>
<organism evidence="2 3">
    <name type="scientific">Miscanthus lutarioriparius</name>
    <dbReference type="NCBI Taxonomy" id="422564"/>
    <lineage>
        <taxon>Eukaryota</taxon>
        <taxon>Viridiplantae</taxon>
        <taxon>Streptophyta</taxon>
        <taxon>Embryophyta</taxon>
        <taxon>Tracheophyta</taxon>
        <taxon>Spermatophyta</taxon>
        <taxon>Magnoliopsida</taxon>
        <taxon>Liliopsida</taxon>
        <taxon>Poales</taxon>
        <taxon>Poaceae</taxon>
        <taxon>PACMAD clade</taxon>
        <taxon>Panicoideae</taxon>
        <taxon>Andropogonodae</taxon>
        <taxon>Andropogoneae</taxon>
        <taxon>Saccharinae</taxon>
        <taxon>Miscanthus</taxon>
    </lineage>
</organism>
<keyword evidence="3" id="KW-1185">Reference proteome</keyword>
<evidence type="ECO:0000313" key="3">
    <source>
        <dbReference type="Proteomes" id="UP000604825"/>
    </source>
</evidence>
<dbReference type="OrthoDB" id="442460at2759"/>
<evidence type="ECO:0000256" key="1">
    <source>
        <dbReference type="SAM" id="MobiDB-lite"/>
    </source>
</evidence>
<feature type="region of interest" description="Disordered" evidence="1">
    <location>
        <begin position="96"/>
        <end position="116"/>
    </location>
</feature>
<comment type="caution">
    <text evidence="2">The sequence shown here is derived from an EMBL/GenBank/DDBJ whole genome shotgun (WGS) entry which is preliminary data.</text>
</comment>
<feature type="compositionally biased region" description="Basic and acidic residues" evidence="1">
    <location>
        <begin position="97"/>
        <end position="110"/>
    </location>
</feature>
<dbReference type="EMBL" id="CAJGYO010000008">
    <property type="protein sequence ID" value="CAD6250164.1"/>
    <property type="molecule type" value="Genomic_DNA"/>
</dbReference>
<dbReference type="PANTHER" id="PTHR33524:SF1">
    <property type="entry name" value="SET DOMAIN-CONTAINING PROTEIN"/>
    <property type="match status" value="1"/>
</dbReference>
<protein>
    <submittedName>
        <fullName evidence="2">Uncharacterized protein</fullName>
    </submittedName>
</protein>
<name>A0A811PQU6_9POAL</name>
<gene>
    <name evidence="2" type="ORF">NCGR_LOCUS33958</name>
</gene>
<dbReference type="AlphaFoldDB" id="A0A811PQU6"/>
<dbReference type="PANTHER" id="PTHR33524">
    <property type="entry name" value="C5ORF35"/>
    <property type="match status" value="1"/>
</dbReference>
<dbReference type="Proteomes" id="UP000604825">
    <property type="component" value="Unassembled WGS sequence"/>
</dbReference>